<dbReference type="AlphaFoldDB" id="A0A420M4J6"/>
<proteinExistence type="predicted"/>
<gene>
    <name evidence="1" type="ORF">BFJ69_g18743</name>
</gene>
<dbReference type="Proteomes" id="UP000285084">
    <property type="component" value="Unassembled WGS sequence"/>
</dbReference>
<protein>
    <recommendedName>
        <fullName evidence="3">Fungal N-terminal domain-containing protein</fullName>
    </recommendedName>
</protein>
<sequence length="80" mass="8439">MAEAVGLAASVIAIIDLSAKVATLCFQYSTAVGNARTDVAHLQSRLNDLDACLRGVHRVLHGPNNQALPISRELIDSLDG</sequence>
<evidence type="ECO:0000313" key="1">
    <source>
        <dbReference type="EMBL" id="RKK33047.1"/>
    </source>
</evidence>
<evidence type="ECO:0000313" key="2">
    <source>
        <dbReference type="Proteomes" id="UP000285084"/>
    </source>
</evidence>
<evidence type="ECO:0008006" key="3">
    <source>
        <dbReference type="Google" id="ProtNLM"/>
    </source>
</evidence>
<comment type="caution">
    <text evidence="1">The sequence shown here is derived from an EMBL/GenBank/DDBJ whole genome shotgun (WGS) entry which is preliminary data.</text>
</comment>
<accession>A0A420M4J6</accession>
<feature type="non-terminal residue" evidence="1">
    <location>
        <position position="80"/>
    </location>
</feature>
<reference evidence="1 2" key="1">
    <citation type="journal article" date="2018" name="Sci. Rep.">
        <title>Characterisation of pathogen-specific regions and novel effector candidates in Fusarium oxysporum f. sp. cepae.</title>
        <authorList>
            <person name="Armitage A.D."/>
            <person name="Taylor A."/>
            <person name="Sobczyk M.K."/>
            <person name="Baxter L."/>
            <person name="Greenfield B.P."/>
            <person name="Bates H.J."/>
            <person name="Wilson F."/>
            <person name="Jackson A.C."/>
            <person name="Ott S."/>
            <person name="Harrison R.J."/>
            <person name="Clarkson J.P."/>
        </authorList>
    </citation>
    <scope>NUCLEOTIDE SEQUENCE [LARGE SCALE GENOMIC DNA]</scope>
    <source>
        <strain evidence="1 2">Fo_A13</strain>
    </source>
</reference>
<dbReference type="EMBL" id="MRCX01002803">
    <property type="protein sequence ID" value="RKK33047.1"/>
    <property type="molecule type" value="Genomic_DNA"/>
</dbReference>
<organism evidence="1 2">
    <name type="scientific">Fusarium oxysporum</name>
    <name type="common">Fusarium vascular wilt</name>
    <dbReference type="NCBI Taxonomy" id="5507"/>
    <lineage>
        <taxon>Eukaryota</taxon>
        <taxon>Fungi</taxon>
        <taxon>Dikarya</taxon>
        <taxon>Ascomycota</taxon>
        <taxon>Pezizomycotina</taxon>
        <taxon>Sordariomycetes</taxon>
        <taxon>Hypocreomycetidae</taxon>
        <taxon>Hypocreales</taxon>
        <taxon>Nectriaceae</taxon>
        <taxon>Fusarium</taxon>
        <taxon>Fusarium oxysporum species complex</taxon>
    </lineage>
</organism>
<name>A0A420M4J6_FUSOX</name>